<feature type="transmembrane region" description="Helical" evidence="5">
    <location>
        <begin position="370"/>
        <end position="391"/>
    </location>
</feature>
<feature type="transmembrane region" description="Helical" evidence="5">
    <location>
        <begin position="340"/>
        <end position="358"/>
    </location>
</feature>
<sequence>MPITALGFLAVFTIGCLVALKRPFVGLLLYFFVFYMHPPGKYWGAFLPELRWTLIVAVITLISTFINDKNKFNWLESKESKLLVMLFIYVALQLTWVDFPSLHQVYVVLLFKLLVLYYLIIRLVNNKTRLLAVIVTNCIGAAYIGLNALQTHVSGRFEAAGLPGINDANLLAIHLVGIIFISSVIVITNLNRRYLIFIPLALVGNLFFMTGSRGGLVGLALAGLFFIWYSPKHKKTQILRWAFAAVILASFMLGPLIIDRIKQINSVSDTEQIDKSAYSRLVIIEGQWNMFKDYPILGFGHRGTLVLSPFYIDESYMTQTEAGARRASHNITLAFMVDHGLIGSSIFFLIIGIAVFSVRHKQKYCNDDETIKLIMLGASSGLVGVMVASQFSNSKVLEISMWLIALIVSCKLILKNAHEPKNELP</sequence>
<dbReference type="InterPro" id="IPR045979">
    <property type="entry name" value="DUF5935"/>
</dbReference>
<dbReference type="InterPro" id="IPR051533">
    <property type="entry name" value="WaaL-like"/>
</dbReference>
<dbReference type="AlphaFoldDB" id="A0A975D9Q3"/>
<feature type="transmembrane region" description="Helical" evidence="5">
    <location>
        <begin position="169"/>
        <end position="187"/>
    </location>
</feature>
<evidence type="ECO:0000259" key="6">
    <source>
        <dbReference type="Pfam" id="PF04932"/>
    </source>
</evidence>
<gene>
    <name evidence="8" type="ORF">J1N51_10260</name>
</gene>
<reference evidence="8" key="1">
    <citation type="submission" date="2021-03" db="EMBL/GenBank/DDBJ databases">
        <title>Description of Psychrosphaera ytuae sp. nov. isolated from deep sea sediment of South China Sea.</title>
        <authorList>
            <person name="Zhang J."/>
            <person name="Xu X.-D."/>
        </authorList>
    </citation>
    <scope>NUCLEOTIDE SEQUENCE</scope>
    <source>
        <strain evidence="8">MTZ26</strain>
    </source>
</reference>
<evidence type="ECO:0000256" key="3">
    <source>
        <dbReference type="ARBA" id="ARBA00022989"/>
    </source>
</evidence>
<dbReference type="InterPro" id="IPR007016">
    <property type="entry name" value="O-antigen_ligase-rel_domated"/>
</dbReference>
<feature type="transmembrane region" description="Helical" evidence="5">
    <location>
        <begin position="105"/>
        <end position="123"/>
    </location>
</feature>
<name>A0A975D9Q3_9GAMM</name>
<feature type="transmembrane region" description="Helical" evidence="5">
    <location>
        <begin position="82"/>
        <end position="99"/>
    </location>
</feature>
<evidence type="ECO:0000259" key="7">
    <source>
        <dbReference type="Pfam" id="PF19358"/>
    </source>
</evidence>
<comment type="subcellular location">
    <subcellularLocation>
        <location evidence="1">Membrane</location>
        <topology evidence="1">Multi-pass membrane protein</topology>
    </subcellularLocation>
</comment>
<feature type="domain" description="DUF5935" evidence="7">
    <location>
        <begin position="5"/>
        <end position="146"/>
    </location>
</feature>
<feature type="domain" description="O-antigen ligase-related" evidence="6">
    <location>
        <begin position="200"/>
        <end position="348"/>
    </location>
</feature>
<keyword evidence="3 5" id="KW-1133">Transmembrane helix</keyword>
<dbReference type="EMBL" id="CP072110">
    <property type="protein sequence ID" value="QTH63126.1"/>
    <property type="molecule type" value="Genomic_DNA"/>
</dbReference>
<keyword evidence="2 5" id="KW-0812">Transmembrane</keyword>
<feature type="transmembrane region" description="Helical" evidence="5">
    <location>
        <begin position="130"/>
        <end position="149"/>
    </location>
</feature>
<dbReference type="Pfam" id="PF19358">
    <property type="entry name" value="DUF5935"/>
    <property type="match status" value="1"/>
</dbReference>
<keyword evidence="9" id="KW-1185">Reference proteome</keyword>
<dbReference type="PANTHER" id="PTHR37422">
    <property type="entry name" value="TEICHURONIC ACID BIOSYNTHESIS PROTEIN TUAE"/>
    <property type="match status" value="1"/>
</dbReference>
<evidence type="ECO:0000256" key="2">
    <source>
        <dbReference type="ARBA" id="ARBA00022692"/>
    </source>
</evidence>
<feature type="transmembrane region" description="Helical" evidence="5">
    <location>
        <begin position="238"/>
        <end position="258"/>
    </location>
</feature>
<keyword evidence="4 5" id="KW-0472">Membrane</keyword>
<evidence type="ECO:0000313" key="8">
    <source>
        <dbReference type="EMBL" id="QTH63126.1"/>
    </source>
</evidence>
<organism evidence="8 9">
    <name type="scientific">Psychrosphaera ytuae</name>
    <dbReference type="NCBI Taxonomy" id="2820710"/>
    <lineage>
        <taxon>Bacteria</taxon>
        <taxon>Pseudomonadati</taxon>
        <taxon>Pseudomonadota</taxon>
        <taxon>Gammaproteobacteria</taxon>
        <taxon>Alteromonadales</taxon>
        <taxon>Pseudoalteromonadaceae</taxon>
        <taxon>Psychrosphaera</taxon>
    </lineage>
</organism>
<accession>A0A975D9Q3</accession>
<protein>
    <submittedName>
        <fullName evidence="8">O-antigen ligase family protein</fullName>
    </submittedName>
</protein>
<dbReference type="GO" id="GO:0016020">
    <property type="term" value="C:membrane"/>
    <property type="evidence" value="ECO:0007669"/>
    <property type="project" value="UniProtKB-SubCell"/>
</dbReference>
<evidence type="ECO:0000256" key="4">
    <source>
        <dbReference type="ARBA" id="ARBA00023136"/>
    </source>
</evidence>
<evidence type="ECO:0000256" key="5">
    <source>
        <dbReference type="SAM" id="Phobius"/>
    </source>
</evidence>
<proteinExistence type="predicted"/>
<feature type="transmembrane region" description="Helical" evidence="5">
    <location>
        <begin position="43"/>
        <end position="62"/>
    </location>
</feature>
<keyword evidence="8" id="KW-0436">Ligase</keyword>
<dbReference type="Pfam" id="PF04932">
    <property type="entry name" value="Wzy_C"/>
    <property type="match status" value="1"/>
</dbReference>
<dbReference type="KEGG" id="psym:J1N51_10260"/>
<evidence type="ECO:0000313" key="9">
    <source>
        <dbReference type="Proteomes" id="UP000682739"/>
    </source>
</evidence>
<dbReference type="Proteomes" id="UP000682739">
    <property type="component" value="Chromosome"/>
</dbReference>
<evidence type="ECO:0000256" key="1">
    <source>
        <dbReference type="ARBA" id="ARBA00004141"/>
    </source>
</evidence>
<dbReference type="RefSeq" id="WP_208831039.1">
    <property type="nucleotide sequence ID" value="NZ_CP072110.1"/>
</dbReference>
<dbReference type="GO" id="GO:0016874">
    <property type="term" value="F:ligase activity"/>
    <property type="evidence" value="ECO:0007669"/>
    <property type="project" value="UniProtKB-KW"/>
</dbReference>
<feature type="transmembrane region" description="Helical" evidence="5">
    <location>
        <begin position="194"/>
        <end position="209"/>
    </location>
</feature>
<dbReference type="PANTHER" id="PTHR37422:SF13">
    <property type="entry name" value="LIPOPOLYSACCHARIDE BIOSYNTHESIS PROTEIN PA4999-RELATED"/>
    <property type="match status" value="1"/>
</dbReference>